<keyword evidence="2" id="KW-0472">Membrane</keyword>
<organism evidence="4 5">
    <name type="scientific">Drosophila navojoa</name>
    <name type="common">Fruit fly</name>
    <dbReference type="NCBI Taxonomy" id="7232"/>
    <lineage>
        <taxon>Eukaryota</taxon>
        <taxon>Metazoa</taxon>
        <taxon>Ecdysozoa</taxon>
        <taxon>Arthropoda</taxon>
        <taxon>Hexapoda</taxon>
        <taxon>Insecta</taxon>
        <taxon>Pterygota</taxon>
        <taxon>Neoptera</taxon>
        <taxon>Endopterygota</taxon>
        <taxon>Diptera</taxon>
        <taxon>Brachycera</taxon>
        <taxon>Muscomorpha</taxon>
        <taxon>Ephydroidea</taxon>
        <taxon>Drosophilidae</taxon>
        <taxon>Drosophila</taxon>
    </lineage>
</organism>
<comment type="caution">
    <text evidence="4">The sequence shown here is derived from an EMBL/GenBank/DDBJ whole genome shotgun (WGS) entry which is preliminary data.</text>
</comment>
<feature type="transmembrane region" description="Helical" evidence="2">
    <location>
        <begin position="394"/>
        <end position="412"/>
    </location>
</feature>
<feature type="domain" description="PARP16 N-terminal" evidence="3">
    <location>
        <begin position="48"/>
        <end position="128"/>
    </location>
</feature>
<gene>
    <name evidence="4" type="ORF">AWZ03_014273</name>
</gene>
<evidence type="ECO:0000256" key="1">
    <source>
        <dbReference type="SAM" id="MobiDB-lite"/>
    </source>
</evidence>
<keyword evidence="2" id="KW-0812">Transmembrane</keyword>
<evidence type="ECO:0000313" key="5">
    <source>
        <dbReference type="Proteomes" id="UP000295192"/>
    </source>
</evidence>
<keyword evidence="5" id="KW-1185">Reference proteome</keyword>
<protein>
    <recommendedName>
        <fullName evidence="3">PARP16 N-terminal domain-containing protein</fullName>
    </recommendedName>
</protein>
<evidence type="ECO:0000259" key="3">
    <source>
        <dbReference type="Pfam" id="PF18084"/>
    </source>
</evidence>
<keyword evidence="2" id="KW-1133">Transmembrane helix</keyword>
<dbReference type="Proteomes" id="UP000295192">
    <property type="component" value="Unassembled WGS sequence"/>
</dbReference>
<dbReference type="OrthoDB" id="19501at2759"/>
<dbReference type="InterPro" id="IPR041400">
    <property type="entry name" value="PARP16_N"/>
</dbReference>
<feature type="region of interest" description="Disordered" evidence="1">
    <location>
        <begin position="289"/>
        <end position="312"/>
    </location>
</feature>
<dbReference type="AlphaFoldDB" id="A0A484ASB5"/>
<evidence type="ECO:0000256" key="2">
    <source>
        <dbReference type="SAM" id="Phobius"/>
    </source>
</evidence>
<accession>A0A484ASB5</accession>
<name>A0A484ASB5_DRONA</name>
<evidence type="ECO:0000313" key="4">
    <source>
        <dbReference type="EMBL" id="TDG39304.1"/>
    </source>
</evidence>
<feature type="non-terminal residue" evidence="4">
    <location>
        <position position="416"/>
    </location>
</feature>
<proteinExistence type="predicted"/>
<feature type="compositionally biased region" description="Basic and acidic residues" evidence="1">
    <location>
        <begin position="337"/>
        <end position="350"/>
    </location>
</feature>
<dbReference type="EMBL" id="LSRL02001169">
    <property type="protein sequence ID" value="TDG39304.1"/>
    <property type="molecule type" value="Genomic_DNA"/>
</dbReference>
<feature type="region of interest" description="Disordered" evidence="1">
    <location>
        <begin position="337"/>
        <end position="361"/>
    </location>
</feature>
<reference evidence="4 5" key="1">
    <citation type="journal article" date="2019" name="J. Hered.">
        <title>An Improved Genome Assembly for Drosophila navojoa, the Basal Species in the mojavensis Cluster.</title>
        <authorList>
            <person name="Vanderlinde T."/>
            <person name="Dupim E.G."/>
            <person name="Nazario-Yepiz N.O."/>
            <person name="Carvalho A.B."/>
        </authorList>
    </citation>
    <scope>NUCLEOTIDE SEQUENCE [LARGE SCALE GENOMIC DNA]</scope>
    <source>
        <strain evidence="4">Navoj_Jal97</strain>
        <tissue evidence="4">Whole organism</tissue>
    </source>
</reference>
<feature type="compositionally biased region" description="Basic residues" evidence="1">
    <location>
        <begin position="297"/>
        <end position="310"/>
    </location>
</feature>
<dbReference type="Pfam" id="PF18084">
    <property type="entry name" value="ARTD15_N"/>
    <property type="match status" value="1"/>
</dbReference>
<dbReference type="OMA" id="GWGYSIC"/>
<sequence>MENERLNCRCSRRGRICVCVPRNHVDPSLIQVMNEARRLRVMEELAAVLERDLMGVDAKWVLFTMAVQSYRYEQLVVPFPPAYATPTGLNIDSLSFVTGTMTELATYQRRLMQKLLPPEQVQLMHWLLVQSDTPQLRQVQRHDQPELWRQLAFKPDPRPHLIFRVVPKGSDDGSAKPLDPASCLFYGGDMEELFAMMSAKRYDLNQSELEFYDDLETAANMAEWCPGWGYSICGTLLRCVAVCQLHEHKRLQVRYLLFYSMCYTKQMQAVRRRQWKRYALEQRVNEQLLQQQQQQQQHHHHHHHHQHHQQANRGAHLQQWQQFYEWQQQLEQQQRQEQRQEQQQQHREQQQARMRRQHRDRERVEEILDYDERQQLQPRPSQTSFFSMIFSRRSALVVLGALTLASLTLVATNMRQ</sequence>